<dbReference type="VEuPathDB" id="MicrosporidiaDB:A0H76_1989"/>
<comment type="caution">
    <text evidence="1">The sequence shown here is derived from an EMBL/GenBank/DDBJ whole genome shotgun (WGS) entry which is preliminary data.</text>
</comment>
<sequence>MKILPIKMANLKDYEIQNNDKNNITYTNKKSKLIRTENSIDDNKLKIITNKKVDKDSIDVILDNKSIENFEESEEKSSWGIVRSDGTFRTDSLPQTSETVFNPVRSKPRAQIPFTKEEQTYLIGKVEEYGDCWKFILNFGLKEKVFHPERRTIDLKHKIELIRKNASYHRAVLKTWDLISINGEQIFDNENKRYNTLKKFPAIAVKRFVTLTVLDHLNRYIMTVADKCNLSVTHSYRVDVIEAKKGKKYVIRKVKNG</sequence>
<gene>
    <name evidence="1" type="ORF">HERIO_1573</name>
</gene>
<dbReference type="Gene3D" id="1.10.10.60">
    <property type="entry name" value="Homeodomain-like"/>
    <property type="match status" value="1"/>
</dbReference>
<name>A0A1X0Q9N8_9MICR</name>
<evidence type="ECO:0000313" key="2">
    <source>
        <dbReference type="Proteomes" id="UP000192356"/>
    </source>
</evidence>
<accession>A0A1X0Q9N8</accession>
<proteinExistence type="predicted"/>
<dbReference type="Proteomes" id="UP000192356">
    <property type="component" value="Unassembled WGS sequence"/>
</dbReference>
<dbReference type="VEuPathDB" id="MicrosporidiaDB:HERIO_1573"/>
<protein>
    <submittedName>
        <fullName evidence="1">Uncharacterized protein</fullName>
    </submittedName>
</protein>
<keyword evidence="2" id="KW-1185">Reference proteome</keyword>
<evidence type="ECO:0000313" key="1">
    <source>
        <dbReference type="EMBL" id="ORD96500.1"/>
    </source>
</evidence>
<dbReference type="AlphaFoldDB" id="A0A1X0Q9N8"/>
<organism evidence="1 2">
    <name type="scientific">Hepatospora eriocheir</name>
    <dbReference type="NCBI Taxonomy" id="1081669"/>
    <lineage>
        <taxon>Eukaryota</taxon>
        <taxon>Fungi</taxon>
        <taxon>Fungi incertae sedis</taxon>
        <taxon>Microsporidia</taxon>
        <taxon>Hepatosporidae</taxon>
        <taxon>Hepatospora</taxon>
    </lineage>
</organism>
<reference evidence="1 2" key="1">
    <citation type="journal article" date="2017" name="Environ. Microbiol.">
        <title>Decay of the glycolytic pathway and adaptation to intranuclear parasitism within Enterocytozoonidae microsporidia.</title>
        <authorList>
            <person name="Wiredu Boakye D."/>
            <person name="Jaroenlak P."/>
            <person name="Prachumwat A."/>
            <person name="Williams T.A."/>
            <person name="Bateman K.S."/>
            <person name="Itsathitphaisarn O."/>
            <person name="Sritunyalucksana K."/>
            <person name="Paszkiewicz K.H."/>
            <person name="Moore K.A."/>
            <person name="Stentiford G.D."/>
            <person name="Williams B.A."/>
        </authorList>
    </citation>
    <scope>NUCLEOTIDE SEQUENCE [LARGE SCALE GENOMIC DNA]</scope>
    <source>
        <strain evidence="1 2">GB1</strain>
    </source>
</reference>
<dbReference type="EMBL" id="LVKB01000083">
    <property type="protein sequence ID" value="ORD96500.1"/>
    <property type="molecule type" value="Genomic_DNA"/>
</dbReference>